<comment type="caution">
    <text evidence="2">The sequence shown here is derived from an EMBL/GenBank/DDBJ whole genome shotgun (WGS) entry which is preliminary data.</text>
</comment>
<gene>
    <name evidence="2" type="ORF">EST38_g10956</name>
</gene>
<protein>
    <submittedName>
        <fullName evidence="2">Uncharacterized protein</fullName>
    </submittedName>
</protein>
<evidence type="ECO:0000256" key="1">
    <source>
        <dbReference type="SAM" id="MobiDB-lite"/>
    </source>
</evidence>
<dbReference type="OrthoDB" id="10588814at2759"/>
<feature type="region of interest" description="Disordered" evidence="1">
    <location>
        <begin position="36"/>
        <end position="61"/>
    </location>
</feature>
<accession>A0A4Q2D648</accession>
<dbReference type="AlphaFoldDB" id="A0A4Q2D648"/>
<keyword evidence="3" id="KW-1185">Reference proteome</keyword>
<sequence length="61" mass="6770">MAPRFFEGSSIGQVNLRVVNVESGLHQQGLRELLQPITDASHTRDRKRSPPDSACPGREKV</sequence>
<dbReference type="EMBL" id="SDEE01000628">
    <property type="protein sequence ID" value="RXW14900.1"/>
    <property type="molecule type" value="Genomic_DNA"/>
</dbReference>
<dbReference type="Proteomes" id="UP000290288">
    <property type="component" value="Unassembled WGS sequence"/>
</dbReference>
<name>A0A4Q2D648_9AGAR</name>
<evidence type="ECO:0000313" key="3">
    <source>
        <dbReference type="Proteomes" id="UP000290288"/>
    </source>
</evidence>
<evidence type="ECO:0000313" key="2">
    <source>
        <dbReference type="EMBL" id="RXW14900.1"/>
    </source>
</evidence>
<organism evidence="2 3">
    <name type="scientific">Candolleomyces aberdarensis</name>
    <dbReference type="NCBI Taxonomy" id="2316362"/>
    <lineage>
        <taxon>Eukaryota</taxon>
        <taxon>Fungi</taxon>
        <taxon>Dikarya</taxon>
        <taxon>Basidiomycota</taxon>
        <taxon>Agaricomycotina</taxon>
        <taxon>Agaricomycetes</taxon>
        <taxon>Agaricomycetidae</taxon>
        <taxon>Agaricales</taxon>
        <taxon>Agaricineae</taxon>
        <taxon>Psathyrellaceae</taxon>
        <taxon>Candolleomyces</taxon>
    </lineage>
</organism>
<proteinExistence type="predicted"/>
<reference evidence="2 3" key="1">
    <citation type="submission" date="2019-01" db="EMBL/GenBank/DDBJ databases">
        <title>Draft genome sequence of Psathyrella aberdarensis IHI B618.</title>
        <authorList>
            <person name="Buettner E."/>
            <person name="Kellner H."/>
        </authorList>
    </citation>
    <scope>NUCLEOTIDE SEQUENCE [LARGE SCALE GENOMIC DNA]</scope>
    <source>
        <strain evidence="2 3">IHI B618</strain>
    </source>
</reference>